<dbReference type="EMBL" id="CP036150">
    <property type="protein sequence ID" value="QEN06973.1"/>
    <property type="molecule type" value="Genomic_DNA"/>
</dbReference>
<feature type="transmembrane region" description="Helical" evidence="1">
    <location>
        <begin position="160"/>
        <end position="177"/>
    </location>
</feature>
<evidence type="ECO:0000313" key="2">
    <source>
        <dbReference type="EMBL" id="QEN06973.1"/>
    </source>
</evidence>
<accession>A0A5C1QFP4</accession>
<dbReference type="KEGG" id="ock:EXM22_02835"/>
<sequence>MARKVYNQLIICISFFLLTISVSSIFMLNGMNKYFAYLAYLLLLVKTTTSFFRDRSFRLEVFTLINFIIVFTLFIGILVQNMNNFIRLKLILTMILIIIFALFSKGITSNFQDLRAGAHGIFLGVILVFFIALITGSSIFSTVNEGYLNFALTAGFLHKNIFGFILLASYSVILIYWKFVSKRKIDFLILFLETIFFILSNSRGAIFLAIIFFVFINLKYFIKLIKLNSNISISIIILLFIGCFYYFFNKIALNSGTFSHRLNGLLGWIILFRENYHVLFFGNAAEVFKGSEYNTTVRSMINWQGTVEMGLLSILIKNGILGILGYTMIFFKAIKSMNKTKKLEIKLSLLSLITTMTISVLTEPYLVNTAVCYGTFSFMALSVLSSKAVD</sequence>
<feature type="transmembrane region" description="Helical" evidence="1">
    <location>
        <begin position="9"/>
        <end position="28"/>
    </location>
</feature>
<keyword evidence="1" id="KW-0472">Membrane</keyword>
<name>A0A5C1QFP4_9SPIO</name>
<feature type="transmembrane region" description="Helical" evidence="1">
    <location>
        <begin position="229"/>
        <end position="248"/>
    </location>
</feature>
<keyword evidence="1" id="KW-0812">Transmembrane</keyword>
<evidence type="ECO:0000313" key="3">
    <source>
        <dbReference type="Proteomes" id="UP000324209"/>
    </source>
</evidence>
<feature type="transmembrane region" description="Helical" evidence="1">
    <location>
        <begin position="309"/>
        <end position="331"/>
    </location>
</feature>
<feature type="transmembrane region" description="Helical" evidence="1">
    <location>
        <begin position="367"/>
        <end position="384"/>
    </location>
</feature>
<protein>
    <recommendedName>
        <fullName evidence="4">O-antigen ligase domain-containing protein</fullName>
    </recommendedName>
</protein>
<feature type="transmembrane region" description="Helical" evidence="1">
    <location>
        <begin position="59"/>
        <end position="79"/>
    </location>
</feature>
<keyword evidence="1" id="KW-1133">Transmembrane helix</keyword>
<feature type="transmembrane region" description="Helical" evidence="1">
    <location>
        <begin position="205"/>
        <end position="222"/>
    </location>
</feature>
<organism evidence="2 3">
    <name type="scientific">Oceanispirochaeta crateris</name>
    <dbReference type="NCBI Taxonomy" id="2518645"/>
    <lineage>
        <taxon>Bacteria</taxon>
        <taxon>Pseudomonadati</taxon>
        <taxon>Spirochaetota</taxon>
        <taxon>Spirochaetia</taxon>
        <taxon>Spirochaetales</taxon>
        <taxon>Spirochaetaceae</taxon>
        <taxon>Oceanispirochaeta</taxon>
    </lineage>
</organism>
<evidence type="ECO:0000256" key="1">
    <source>
        <dbReference type="SAM" id="Phobius"/>
    </source>
</evidence>
<feature type="transmembrane region" description="Helical" evidence="1">
    <location>
        <begin position="116"/>
        <end position="140"/>
    </location>
</feature>
<evidence type="ECO:0008006" key="4">
    <source>
        <dbReference type="Google" id="ProtNLM"/>
    </source>
</evidence>
<reference evidence="2 3" key="1">
    <citation type="submission" date="2019-02" db="EMBL/GenBank/DDBJ databases">
        <title>Complete Genome Sequence and Methylome Analysis of free living Spirochaetas.</title>
        <authorList>
            <person name="Fomenkov A."/>
            <person name="Dubinina G."/>
            <person name="Leshcheva N."/>
            <person name="Mikheeva N."/>
            <person name="Grabovich M."/>
            <person name="Vincze T."/>
            <person name="Roberts R.J."/>
        </authorList>
    </citation>
    <scope>NUCLEOTIDE SEQUENCE [LARGE SCALE GENOMIC DNA]</scope>
    <source>
        <strain evidence="2 3">K2</strain>
    </source>
</reference>
<dbReference type="Proteomes" id="UP000324209">
    <property type="component" value="Chromosome"/>
</dbReference>
<gene>
    <name evidence="2" type="ORF">EXM22_02835</name>
</gene>
<feature type="transmembrane region" description="Helical" evidence="1">
    <location>
        <begin position="85"/>
        <end position="104"/>
    </location>
</feature>
<dbReference type="RefSeq" id="WP_149485055.1">
    <property type="nucleotide sequence ID" value="NZ_CP036150.1"/>
</dbReference>
<proteinExistence type="predicted"/>
<keyword evidence="3" id="KW-1185">Reference proteome</keyword>
<dbReference type="AlphaFoldDB" id="A0A5C1QFP4"/>